<keyword evidence="9" id="KW-0746">Sphingolipid metabolism</keyword>
<dbReference type="EMBL" id="SSOP01000173">
    <property type="protein sequence ID" value="KAB5590390.1"/>
    <property type="molecule type" value="Genomic_DNA"/>
</dbReference>
<feature type="transmembrane region" description="Helical" evidence="14">
    <location>
        <begin position="423"/>
        <end position="447"/>
    </location>
</feature>
<evidence type="ECO:0000256" key="9">
    <source>
        <dbReference type="ARBA" id="ARBA00022919"/>
    </source>
</evidence>
<dbReference type="Gene3D" id="3.60.10.10">
    <property type="entry name" value="Endonuclease/exonuclease/phosphatase"/>
    <property type="match status" value="1"/>
</dbReference>
<comment type="caution">
    <text evidence="17">The sequence shown here is derived from an EMBL/GenBank/DDBJ whole genome shotgun (WGS) entry which is preliminary data.</text>
</comment>
<keyword evidence="7" id="KW-0378">Hydrolase</keyword>
<keyword evidence="18" id="KW-1185">Reference proteome</keyword>
<evidence type="ECO:0000256" key="12">
    <source>
        <dbReference type="ARBA" id="ARBA00023136"/>
    </source>
</evidence>
<dbReference type="GO" id="GO:0004767">
    <property type="term" value="F:sphingomyelin phosphodiesterase activity"/>
    <property type="evidence" value="ECO:0007669"/>
    <property type="project" value="InterPro"/>
</dbReference>
<keyword evidence="12 14" id="KW-0472">Membrane</keyword>
<feature type="chain" id="PRO_5024421449" description="Endonuclease/exonuclease/phosphatase domain-containing protein" evidence="15">
    <location>
        <begin position="22"/>
        <end position="1130"/>
    </location>
</feature>
<evidence type="ECO:0000256" key="6">
    <source>
        <dbReference type="ARBA" id="ARBA00022723"/>
    </source>
</evidence>
<evidence type="ECO:0000259" key="16">
    <source>
        <dbReference type="Pfam" id="PF03372"/>
    </source>
</evidence>
<dbReference type="PANTHER" id="PTHR16320:SF24">
    <property type="entry name" value="PHOSPHODIESTERASE, PUTATIVE-RELATED"/>
    <property type="match status" value="1"/>
</dbReference>
<comment type="pathway">
    <text evidence="2">Lipid metabolism; sphingolipid metabolism.</text>
</comment>
<keyword evidence="10 14" id="KW-1133">Transmembrane helix</keyword>
<evidence type="ECO:0000256" key="8">
    <source>
        <dbReference type="ARBA" id="ARBA00022842"/>
    </source>
</evidence>
<dbReference type="InterPro" id="IPR005135">
    <property type="entry name" value="Endo/exonuclease/phosphatase"/>
</dbReference>
<evidence type="ECO:0000256" key="14">
    <source>
        <dbReference type="SAM" id="Phobius"/>
    </source>
</evidence>
<evidence type="ECO:0000256" key="11">
    <source>
        <dbReference type="ARBA" id="ARBA00023098"/>
    </source>
</evidence>
<evidence type="ECO:0000313" key="18">
    <source>
        <dbReference type="Proteomes" id="UP000383932"/>
    </source>
</evidence>
<evidence type="ECO:0000256" key="15">
    <source>
        <dbReference type="SAM" id="SignalP"/>
    </source>
</evidence>
<keyword evidence="11" id="KW-0443">Lipid metabolism</keyword>
<evidence type="ECO:0000256" key="2">
    <source>
        <dbReference type="ARBA" id="ARBA00004760"/>
    </source>
</evidence>
<dbReference type="InterPro" id="IPR038772">
    <property type="entry name" value="Sph/SMPD2-like"/>
</dbReference>
<name>A0A5N5QF59_9AGAM</name>
<dbReference type="Proteomes" id="UP000383932">
    <property type="component" value="Unassembled WGS sequence"/>
</dbReference>
<evidence type="ECO:0000256" key="10">
    <source>
        <dbReference type="ARBA" id="ARBA00022989"/>
    </source>
</evidence>
<comment type="subcellular location">
    <subcellularLocation>
        <location evidence="1">Membrane</location>
        <topology evidence="1">Multi-pass membrane protein</topology>
    </subcellularLocation>
</comment>
<evidence type="ECO:0000256" key="13">
    <source>
        <dbReference type="SAM" id="MobiDB-lite"/>
    </source>
</evidence>
<feature type="transmembrane region" description="Helical" evidence="14">
    <location>
        <begin position="533"/>
        <end position="556"/>
    </location>
</feature>
<evidence type="ECO:0000256" key="5">
    <source>
        <dbReference type="ARBA" id="ARBA00022692"/>
    </source>
</evidence>
<reference evidence="17 18" key="1">
    <citation type="journal article" date="2019" name="Fungal Biol. Biotechnol.">
        <title>Draft genome sequence of fastidious pathogen Ceratobasidium theobromae, which causes vascular-streak dieback in Theobroma cacao.</title>
        <authorList>
            <person name="Ali S.S."/>
            <person name="Asman A."/>
            <person name="Shao J."/>
            <person name="Firmansyah A.P."/>
            <person name="Susilo A.W."/>
            <person name="Rosmana A."/>
            <person name="McMahon P."/>
            <person name="Junaid M."/>
            <person name="Guest D."/>
            <person name="Kheng T.Y."/>
            <person name="Meinhardt L.W."/>
            <person name="Bailey B.A."/>
        </authorList>
    </citation>
    <scope>NUCLEOTIDE SEQUENCE [LARGE SCALE GENOMIC DNA]</scope>
    <source>
        <strain evidence="17 18">CT2</strain>
    </source>
</reference>
<dbReference type="GO" id="GO:0006665">
    <property type="term" value="P:sphingolipid metabolic process"/>
    <property type="evidence" value="ECO:0007669"/>
    <property type="project" value="UniProtKB-KW"/>
</dbReference>
<dbReference type="Pfam" id="PF03372">
    <property type="entry name" value="Exo_endo_phos"/>
    <property type="match status" value="1"/>
</dbReference>
<feature type="domain" description="Endonuclease/exonuclease/phosphatase" evidence="16">
    <location>
        <begin position="62"/>
        <end position="356"/>
    </location>
</feature>
<evidence type="ECO:0000256" key="4">
    <source>
        <dbReference type="ARBA" id="ARBA00006335"/>
    </source>
</evidence>
<sequence length="1130" mass="123159">MVSPRRVLFSALVAWTASATAAPTQAVLGLADTGTAPTPATVQTSNTTLDTTGRDESAIQVLTFNCWGLRFVSQDRLARITAIADRILNASPAYDVVALQELWLKSDHALVAETVAPVLPYSTVFYSGAFGSGLSLFSRYPIEQAQMHPFALAGDPIDVFGGDWFVGKGVAAATLSHPVLGHIELLTSHMFARGGETGTVLQQAHRLVGAWEYSQLIRRAAELGRYVIVAGDFNAVDGSAPLEFIRTHAKVQDAWWATHNLTSPAVPVVFPLPTEGAATSALAAIHEHGVTADSPLNSWSAGKPLDAVARRHLGKRLDYVLYRGPDARATWELVAKEAKVVMTERMPDLGVSLSDHFGVQVELAIVPAGVSTQNQSNAGPSNLEILPPLPIPPPVARTRALILHDTLHVLHAAIPASYAASTAYLTTGIACAFSLVALAVAAGAVGWGPNAKSYRRRTERSSTTPDRENQSPVRPDRKRSRSHTTPSSQPQSQSTPSPNTTRSPLSSPPPPPLRLPFLPAKSSLAKRGIQAPWWLGIVLVLVGALLAAAGITLLYAGVLFGRWERNAIWDVIDQMERLGARGGIDTMYATVFTNSGGYRGPMRREPPQPLGTAATYFPISAATPLAPNADPHPSGYSIRVKLDNPHPGSPFRTSELVSGRVHVYAPPGTKTLSAPRLSLRVYFESRTLFWGLEPKQAGKIGQKLDDIKSSRTQTYENVTKHEVHRGIVPSTNITPSWDTRSAVDVEFQPRTGADSDEVVMNEANFPFSFVVPREMDVTEWNECDGAPRDLCHVKRCPPPTVRNWGSGSVQWVVEAIMDLVPNARGEEDETMLRLPTRDQVLTRLVFPVVPCLEDVSELKNVPFFGDDLRAARFGIRRLSETEMEGKKATMERMRARGGTWEGYVKETCTLNKCIVQSELYAPAGARISTSDSELPLVLFLKHTGTQSNAIKSFFRSSKPKAVYLRRVLVSLMRATATRGGKEVKPHTRNTVLRRREIRLADSEESTHASSSASTLGLVIPASEAAPLELDLTLDLQSQIEIDLVSNVEQPAPSIPARELIPSFRTPNIQYEYLLTVTLWFAEDEMERFAAHFPVQVVPGGENLPLFGDVDDTRPPLLSEDPELPRYEPSS</sequence>
<feature type="compositionally biased region" description="Low complexity" evidence="13">
    <location>
        <begin position="483"/>
        <end position="505"/>
    </location>
</feature>
<keyword evidence="6" id="KW-0479">Metal-binding</keyword>
<protein>
    <recommendedName>
        <fullName evidence="16">Endonuclease/exonuclease/phosphatase domain-containing protein</fullName>
    </recommendedName>
</protein>
<feature type="signal peptide" evidence="15">
    <location>
        <begin position="1"/>
        <end position="21"/>
    </location>
</feature>
<keyword evidence="5 14" id="KW-0812">Transmembrane</keyword>
<keyword evidence="8" id="KW-0460">Magnesium</keyword>
<evidence type="ECO:0000313" key="17">
    <source>
        <dbReference type="EMBL" id="KAB5590390.1"/>
    </source>
</evidence>
<organism evidence="17 18">
    <name type="scientific">Ceratobasidium theobromae</name>
    <dbReference type="NCBI Taxonomy" id="1582974"/>
    <lineage>
        <taxon>Eukaryota</taxon>
        <taxon>Fungi</taxon>
        <taxon>Dikarya</taxon>
        <taxon>Basidiomycota</taxon>
        <taxon>Agaricomycotina</taxon>
        <taxon>Agaricomycetes</taxon>
        <taxon>Cantharellales</taxon>
        <taxon>Ceratobasidiaceae</taxon>
        <taxon>Ceratobasidium</taxon>
    </lineage>
</organism>
<comment type="similarity">
    <text evidence="4">Belongs to the neutral sphingomyelinase family.</text>
</comment>
<evidence type="ECO:0000256" key="1">
    <source>
        <dbReference type="ARBA" id="ARBA00004141"/>
    </source>
</evidence>
<dbReference type="OrthoDB" id="387657at2759"/>
<feature type="region of interest" description="Disordered" evidence="13">
    <location>
        <begin position="1107"/>
        <end position="1130"/>
    </location>
</feature>
<dbReference type="GO" id="GO:0016020">
    <property type="term" value="C:membrane"/>
    <property type="evidence" value="ECO:0007669"/>
    <property type="project" value="UniProtKB-SubCell"/>
</dbReference>
<accession>A0A5N5QF59</accession>
<feature type="region of interest" description="Disordered" evidence="13">
    <location>
        <begin position="449"/>
        <end position="513"/>
    </location>
</feature>
<dbReference type="AlphaFoldDB" id="A0A5N5QF59"/>
<dbReference type="PANTHER" id="PTHR16320">
    <property type="entry name" value="SPHINGOMYELINASE FAMILY MEMBER"/>
    <property type="match status" value="1"/>
</dbReference>
<evidence type="ECO:0000256" key="7">
    <source>
        <dbReference type="ARBA" id="ARBA00022801"/>
    </source>
</evidence>
<dbReference type="InterPro" id="IPR036691">
    <property type="entry name" value="Endo/exonu/phosph_ase_sf"/>
</dbReference>
<dbReference type="SUPFAM" id="SSF56219">
    <property type="entry name" value="DNase I-like"/>
    <property type="match status" value="1"/>
</dbReference>
<keyword evidence="15" id="KW-0732">Signal</keyword>
<gene>
    <name evidence="17" type="ORF">CTheo_6156</name>
</gene>
<proteinExistence type="inferred from homology"/>
<comment type="pathway">
    <text evidence="3">Sphingolipid metabolism.</text>
</comment>
<dbReference type="GO" id="GO:0046872">
    <property type="term" value="F:metal ion binding"/>
    <property type="evidence" value="ECO:0007669"/>
    <property type="project" value="UniProtKB-KW"/>
</dbReference>
<evidence type="ECO:0000256" key="3">
    <source>
        <dbReference type="ARBA" id="ARBA00004991"/>
    </source>
</evidence>